<evidence type="ECO:0000313" key="3">
    <source>
        <dbReference type="Proteomes" id="UP000509636"/>
    </source>
</evidence>
<keyword evidence="1" id="KW-1133">Transmembrane helix</keyword>
<accession>A0A6N0I4G8</accession>
<evidence type="ECO:0000313" key="2">
    <source>
        <dbReference type="EMBL" id="QKQ29495.1"/>
    </source>
</evidence>
<dbReference type="AlphaFoldDB" id="A0A6N0I4G8"/>
<proteinExistence type="predicted"/>
<organism evidence="2 3">
    <name type="scientific">Staphylococcus hominis</name>
    <dbReference type="NCBI Taxonomy" id="1290"/>
    <lineage>
        <taxon>Bacteria</taxon>
        <taxon>Bacillati</taxon>
        <taxon>Bacillota</taxon>
        <taxon>Bacilli</taxon>
        <taxon>Bacillales</taxon>
        <taxon>Staphylococcaceae</taxon>
        <taxon>Staphylococcus</taxon>
    </lineage>
</organism>
<sequence length="141" mass="16009">MIYSINDIIVRRIKNEVTRVLFGIGVGLASGIAVSWMNRDQQRYNANASGQKVPTGARSELEREIETIKRSFYNIIDYSKQVKNDGVQQGSDIANEFKTLIGDFKSDINPNIEKLKSHIENLQNRGEEISNTFSEDKNNNK</sequence>
<feature type="transmembrane region" description="Helical" evidence="1">
    <location>
        <begin position="20"/>
        <end position="37"/>
    </location>
</feature>
<gene>
    <name evidence="2" type="ORF">FOB69_12075</name>
</gene>
<protein>
    <submittedName>
        <fullName evidence="2">YtxH domain-containing protein</fullName>
    </submittedName>
</protein>
<dbReference type="EMBL" id="CP054550">
    <property type="protein sequence ID" value="QKQ29495.1"/>
    <property type="molecule type" value="Genomic_DNA"/>
</dbReference>
<keyword evidence="1" id="KW-0812">Transmembrane</keyword>
<keyword evidence="1" id="KW-0472">Membrane</keyword>
<evidence type="ECO:0000256" key="1">
    <source>
        <dbReference type="SAM" id="Phobius"/>
    </source>
</evidence>
<name>A0A6N0I4G8_STAHO</name>
<dbReference type="Proteomes" id="UP000509636">
    <property type="component" value="Chromosome"/>
</dbReference>
<reference evidence="2 3" key="1">
    <citation type="submission" date="2019-09" db="EMBL/GenBank/DDBJ databases">
        <title>FDA dAtabase for Regulatory Grade micrObial Sequences (FDA-ARGOS): Supporting development and validation of Infectious Disease Dx tests.</title>
        <authorList>
            <person name="Sciortino C."/>
            <person name="Tallon L."/>
            <person name="Sadzewicz L."/>
            <person name="Vavikolanu K."/>
            <person name="Mehta A."/>
            <person name="Aluvathingal J."/>
            <person name="Nadendla S."/>
            <person name="Nandy P."/>
            <person name="Geyer C."/>
            <person name="Yan Y."/>
            <person name="Sichtig H."/>
        </authorList>
    </citation>
    <scope>NUCLEOTIDE SEQUENCE [LARGE SCALE GENOMIC DNA]</scope>
    <source>
        <strain evidence="2 3">FDAARGOS_661</strain>
    </source>
</reference>